<feature type="domain" description="Metallo-beta-lactamase" evidence="1">
    <location>
        <begin position="25"/>
        <end position="219"/>
    </location>
</feature>
<dbReference type="PANTHER" id="PTHR42663">
    <property type="entry name" value="HYDROLASE C777.06C-RELATED-RELATED"/>
    <property type="match status" value="1"/>
</dbReference>
<evidence type="ECO:0000313" key="3">
    <source>
        <dbReference type="Proteomes" id="UP000234857"/>
    </source>
</evidence>
<dbReference type="CDD" id="cd07715">
    <property type="entry name" value="TaR3-like_MBL-fold"/>
    <property type="match status" value="1"/>
</dbReference>
<sequence>MIVRCYGARGSVPTSGNEFSKYGGNTTCMQIESNEKDIIVVDAGSGIRPLGEELNTRNIETIHLFFTHYHLDHIIGFPFFKPLFNKKIKIKIYGPRFLGKSLRHILDNFFIPPYFPINPYDICAGENLEYINIDEDEDYNIDNFKITTIRLNHPNGGLGYRFVEKNSSFVFLTDNELDHKHFNDFDYNKYVEFSKNADLLIHDSEYSDEEYKFTKGWGHTTFKSAFEFAKKCKVKRFGLFHHNQKRSDNDLEEIVNNMKDNIRQSEMEMECFAPSQNYEIEL</sequence>
<dbReference type="AlphaFoldDB" id="A0A2N5ZIF3"/>
<dbReference type="SUPFAM" id="SSF56281">
    <property type="entry name" value="Metallo-hydrolase/oxidoreductase"/>
    <property type="match status" value="1"/>
</dbReference>
<evidence type="ECO:0000313" key="2">
    <source>
        <dbReference type="EMBL" id="PLX18393.1"/>
    </source>
</evidence>
<accession>A0A2N5ZIF3</accession>
<dbReference type="InterPro" id="IPR001279">
    <property type="entry name" value="Metallo-B-lactamas"/>
</dbReference>
<comment type="caution">
    <text evidence="2">The sequence shown here is derived from an EMBL/GenBank/DDBJ whole genome shotgun (WGS) entry which is preliminary data.</text>
</comment>
<dbReference type="Proteomes" id="UP000234857">
    <property type="component" value="Unassembled WGS sequence"/>
</dbReference>
<dbReference type="Gene3D" id="3.60.15.10">
    <property type="entry name" value="Ribonuclease Z/Hydroxyacylglutathione hydrolase-like"/>
    <property type="match status" value="1"/>
</dbReference>
<dbReference type="GO" id="GO:0016787">
    <property type="term" value="F:hydrolase activity"/>
    <property type="evidence" value="ECO:0007669"/>
    <property type="project" value="UniProtKB-KW"/>
</dbReference>
<dbReference type="Pfam" id="PF12706">
    <property type="entry name" value="Lactamase_B_2"/>
    <property type="match status" value="1"/>
</dbReference>
<reference evidence="2 3" key="1">
    <citation type="submission" date="2017-11" db="EMBL/GenBank/DDBJ databases">
        <title>Genome-resolved metagenomics identifies genetic mobility, metabolic interactions, and unexpected diversity in perchlorate-reducing communities.</title>
        <authorList>
            <person name="Barnum T.P."/>
            <person name="Figueroa I.A."/>
            <person name="Carlstrom C.I."/>
            <person name="Lucas L.N."/>
            <person name="Engelbrektson A.L."/>
            <person name="Coates J.D."/>
        </authorList>
    </citation>
    <scope>NUCLEOTIDE SEQUENCE [LARGE SCALE GENOMIC DNA]</scope>
    <source>
        <strain evidence="2">BM706</strain>
    </source>
</reference>
<dbReference type="InterPro" id="IPR036866">
    <property type="entry name" value="RibonucZ/Hydroxyglut_hydro"/>
</dbReference>
<proteinExistence type="predicted"/>
<dbReference type="PANTHER" id="PTHR42663:SF4">
    <property type="entry name" value="SLL1036 PROTEIN"/>
    <property type="match status" value="1"/>
</dbReference>
<gene>
    <name evidence="2" type="ORF">C0601_05070</name>
</gene>
<organism evidence="2 3">
    <name type="scientific">Muiribacterium halophilum</name>
    <dbReference type="NCBI Taxonomy" id="2053465"/>
    <lineage>
        <taxon>Bacteria</taxon>
        <taxon>Candidatus Muiribacteriota</taxon>
        <taxon>Candidatus Muiribacteriia</taxon>
        <taxon>Candidatus Muiribacteriales</taxon>
        <taxon>Candidatus Muiribacteriaceae</taxon>
        <taxon>Candidatus Muiribacterium</taxon>
    </lineage>
</organism>
<protein>
    <submittedName>
        <fullName evidence="2">MBL fold metallo-hydrolase</fullName>
    </submittedName>
</protein>
<evidence type="ECO:0000259" key="1">
    <source>
        <dbReference type="SMART" id="SM00849"/>
    </source>
</evidence>
<dbReference type="SMART" id="SM00849">
    <property type="entry name" value="Lactamase_B"/>
    <property type="match status" value="1"/>
</dbReference>
<dbReference type="EMBL" id="PKTG01000064">
    <property type="protein sequence ID" value="PLX18393.1"/>
    <property type="molecule type" value="Genomic_DNA"/>
</dbReference>
<keyword evidence="2" id="KW-0378">Hydrolase</keyword>
<name>A0A2N5ZIF3_MUIH1</name>